<evidence type="ECO:0000256" key="1">
    <source>
        <dbReference type="ARBA" id="ARBA00001946"/>
    </source>
</evidence>
<evidence type="ECO:0000313" key="10">
    <source>
        <dbReference type="EMBL" id="CAK8688083.1"/>
    </source>
</evidence>
<evidence type="ECO:0000256" key="4">
    <source>
        <dbReference type="ARBA" id="ARBA00022695"/>
    </source>
</evidence>
<comment type="caution">
    <text evidence="10">The sequence shown here is derived from an EMBL/GenBank/DDBJ whole genome shotgun (WGS) entry which is preliminary data.</text>
</comment>
<comment type="similarity">
    <text evidence="2">Belongs to the SELO family.</text>
</comment>
<sequence length="613" mass="70122">MASASYKQLKNLKFENLVLKALPIDKTMRPGSRKVPGACFSLVKPTPVENPKLVVMSQSAMKLLDIDENSGTTQEFEEYFSGNKTLPGSETAAHCYCGHQFGSFSGQLGDGAAIYLGEIANSRGENWEFQLKGAGPTPYSRSSDGRKVLRSSIREFLCSEAMQHLGIPTTRAGTLVTSDSLITRDMFYDGWPRREKCSLVLRIAPTFLRFGSFEICKPMDLMTGREGPSVGKIEILRQLLDYSIKTFYRQIMEIQSKETQYLKFYEEVCVRTARLVAQWQCVGFCHGVLNTDNMSILGLTIDYGPFGFMDRYDPDFVCNSSDQNGRYTYKKQPEICHWNLKKFAEALKELVPLDRSLQVLGDVYYREFNSTYLSKMRKKFGLKRKEEEDDELIRDFLQTMQETFADFTNSFRNLSSLSLPGCSDYDETKEKFLDASLANCASLEVAKVALKPQFDPQQLDALKKMVAENPRFLDVIGGADGPIKKEIEKVEKYQKLEEIDENELKSLNRAKWISWLDKYEARLHKECGDIDDVSMHDVIRRKEMNLNNPKYILRNYIAQNAIEESERGNHLEVQNVLRRLEHPYDETASPLFGFQNILYNALPPLDKIDLRVS</sequence>
<keyword evidence="11" id="KW-1185">Reference proteome</keyword>
<dbReference type="HAMAP" id="MF_00692">
    <property type="entry name" value="SelO"/>
    <property type="match status" value="1"/>
</dbReference>
<evidence type="ECO:0000256" key="3">
    <source>
        <dbReference type="ARBA" id="ARBA00022679"/>
    </source>
</evidence>
<gene>
    <name evidence="10" type="ORF">CVLEPA_LOCUS20118</name>
</gene>
<dbReference type="NCBIfam" id="NF000658">
    <property type="entry name" value="PRK00029.1"/>
    <property type="match status" value="1"/>
</dbReference>
<reference evidence="10 11" key="1">
    <citation type="submission" date="2024-02" db="EMBL/GenBank/DDBJ databases">
        <authorList>
            <person name="Daric V."/>
            <person name="Darras S."/>
        </authorList>
    </citation>
    <scope>NUCLEOTIDE SEQUENCE [LARGE SCALE GENOMIC DNA]</scope>
</reference>
<evidence type="ECO:0000313" key="11">
    <source>
        <dbReference type="Proteomes" id="UP001642483"/>
    </source>
</evidence>
<evidence type="ECO:0000256" key="2">
    <source>
        <dbReference type="ARBA" id="ARBA00009747"/>
    </source>
</evidence>
<keyword evidence="3" id="KW-0808">Transferase</keyword>
<comment type="cofactor">
    <cofactor evidence="1">
        <name>Mg(2+)</name>
        <dbReference type="ChEBI" id="CHEBI:18420"/>
    </cofactor>
</comment>
<evidence type="ECO:0000256" key="7">
    <source>
        <dbReference type="ARBA" id="ARBA00022840"/>
    </source>
</evidence>
<protein>
    <recommendedName>
        <fullName evidence="9">Selenoprotein O</fullName>
    </recommendedName>
</protein>
<dbReference type="PANTHER" id="PTHR12153">
    <property type="entry name" value="SELENOPROTEIN O"/>
    <property type="match status" value="1"/>
</dbReference>
<keyword evidence="7" id="KW-0067">ATP-binding</keyword>
<evidence type="ECO:0000256" key="6">
    <source>
        <dbReference type="ARBA" id="ARBA00022741"/>
    </source>
</evidence>
<keyword evidence="4" id="KW-0548">Nucleotidyltransferase</keyword>
<proteinExistence type="inferred from homology"/>
<dbReference type="PANTHER" id="PTHR12153:SF15">
    <property type="entry name" value="PROTEIN ADENYLYLTRANSFERASE SELO, MITOCHONDRIAL"/>
    <property type="match status" value="1"/>
</dbReference>
<name>A0ABP0GAY9_CLALP</name>
<keyword evidence="5" id="KW-0479">Metal-binding</keyword>
<organism evidence="10 11">
    <name type="scientific">Clavelina lepadiformis</name>
    <name type="common">Light-bulb sea squirt</name>
    <name type="synonym">Ascidia lepadiformis</name>
    <dbReference type="NCBI Taxonomy" id="159417"/>
    <lineage>
        <taxon>Eukaryota</taxon>
        <taxon>Metazoa</taxon>
        <taxon>Chordata</taxon>
        <taxon>Tunicata</taxon>
        <taxon>Ascidiacea</taxon>
        <taxon>Aplousobranchia</taxon>
        <taxon>Clavelinidae</taxon>
        <taxon>Clavelina</taxon>
    </lineage>
</organism>
<dbReference type="InterPro" id="IPR003846">
    <property type="entry name" value="SelO"/>
</dbReference>
<accession>A0ABP0GAY9</accession>
<evidence type="ECO:0000256" key="8">
    <source>
        <dbReference type="ARBA" id="ARBA00022842"/>
    </source>
</evidence>
<dbReference type="Pfam" id="PF02696">
    <property type="entry name" value="SelO"/>
    <property type="match status" value="1"/>
</dbReference>
<keyword evidence="8" id="KW-0460">Magnesium</keyword>
<dbReference type="EMBL" id="CAWYQH010000108">
    <property type="protein sequence ID" value="CAK8688083.1"/>
    <property type="molecule type" value="Genomic_DNA"/>
</dbReference>
<evidence type="ECO:0000256" key="9">
    <source>
        <dbReference type="ARBA" id="ARBA00031547"/>
    </source>
</evidence>
<evidence type="ECO:0000256" key="5">
    <source>
        <dbReference type="ARBA" id="ARBA00022723"/>
    </source>
</evidence>
<dbReference type="Proteomes" id="UP001642483">
    <property type="component" value="Unassembled WGS sequence"/>
</dbReference>
<keyword evidence="6" id="KW-0547">Nucleotide-binding</keyword>